<dbReference type="GO" id="GO:0016491">
    <property type="term" value="F:oxidoreductase activity"/>
    <property type="evidence" value="ECO:0007669"/>
    <property type="project" value="UniProtKB-KW"/>
</dbReference>
<evidence type="ECO:0000313" key="5">
    <source>
        <dbReference type="EMBL" id="MBB4018412.1"/>
    </source>
</evidence>
<dbReference type="InterPro" id="IPR020904">
    <property type="entry name" value="Sc_DH/Rdtase_CS"/>
</dbReference>
<dbReference type="PANTHER" id="PTHR44196:SF1">
    <property type="entry name" value="DEHYDROGENASE_REDUCTASE SDR FAMILY MEMBER 7B"/>
    <property type="match status" value="1"/>
</dbReference>
<dbReference type="PRINTS" id="PR00081">
    <property type="entry name" value="GDHRDH"/>
</dbReference>
<evidence type="ECO:0000256" key="3">
    <source>
        <dbReference type="RuleBase" id="RU000363"/>
    </source>
</evidence>
<keyword evidence="4" id="KW-0472">Membrane</keyword>
<comment type="caution">
    <text evidence="5">The sequence shown here is derived from an EMBL/GenBank/DDBJ whole genome shotgun (WGS) entry which is preliminary data.</text>
</comment>
<dbReference type="PANTHER" id="PTHR44196">
    <property type="entry name" value="DEHYDROGENASE/REDUCTASE SDR FAMILY MEMBER 7B"/>
    <property type="match status" value="1"/>
</dbReference>
<dbReference type="EMBL" id="JACIEN010000004">
    <property type="protein sequence ID" value="MBB4018412.1"/>
    <property type="molecule type" value="Genomic_DNA"/>
</dbReference>
<comment type="similarity">
    <text evidence="1 3">Belongs to the short-chain dehydrogenases/reductases (SDR) family.</text>
</comment>
<evidence type="ECO:0000313" key="6">
    <source>
        <dbReference type="Proteomes" id="UP000577362"/>
    </source>
</evidence>
<sequence>MRRQEAPRTVVITGATSGIGEATAYAFARQGARLVLAARDGDALDPIVRRCRSLGARDALAVPTDVTSIDSVMELAARARAIGRGIDVWFSNAGVGAVGAFHETPMAAHQQVIQTNLVGHMHDAYAAVPIFLRQGHGIFINMISLGAFAPAPFATAYSASKYGLSGFSAALRGELRGYPDIHICDVYPSFIDTPGLSHSANYVGRALTAPPPVYDARRVARAVVRLADRPRPTTVVGSFAHLARLGHALAPELGTRLLAMIIEAYFRRAERVPVTDGNLFAPPRKPGGIDGGLRSPTARYTAVLAAALVAGAAAGLLLGGRRSHHAGADRSR</sequence>
<dbReference type="PROSITE" id="PS00061">
    <property type="entry name" value="ADH_SHORT"/>
    <property type="match status" value="1"/>
</dbReference>
<dbReference type="GO" id="GO:0016020">
    <property type="term" value="C:membrane"/>
    <property type="evidence" value="ECO:0007669"/>
    <property type="project" value="TreeGrafter"/>
</dbReference>
<keyword evidence="4" id="KW-1133">Transmembrane helix</keyword>
<evidence type="ECO:0000256" key="1">
    <source>
        <dbReference type="ARBA" id="ARBA00006484"/>
    </source>
</evidence>
<reference evidence="5 6" key="1">
    <citation type="submission" date="2020-08" db="EMBL/GenBank/DDBJ databases">
        <title>Genomic Encyclopedia of Type Strains, Phase IV (KMG-IV): sequencing the most valuable type-strain genomes for metagenomic binning, comparative biology and taxonomic classification.</title>
        <authorList>
            <person name="Goeker M."/>
        </authorList>
    </citation>
    <scope>NUCLEOTIDE SEQUENCE [LARGE SCALE GENOMIC DNA]</scope>
    <source>
        <strain evidence="5 6">DSM 103737</strain>
    </source>
</reference>
<name>A0A840C335_9HYPH</name>
<dbReference type="Pfam" id="PF00106">
    <property type="entry name" value="adh_short"/>
    <property type="match status" value="1"/>
</dbReference>
<dbReference type="PRINTS" id="PR00080">
    <property type="entry name" value="SDRFAMILY"/>
</dbReference>
<feature type="transmembrane region" description="Helical" evidence="4">
    <location>
        <begin position="300"/>
        <end position="320"/>
    </location>
</feature>
<evidence type="ECO:0000256" key="4">
    <source>
        <dbReference type="SAM" id="Phobius"/>
    </source>
</evidence>
<dbReference type="SUPFAM" id="SSF51735">
    <property type="entry name" value="NAD(P)-binding Rossmann-fold domains"/>
    <property type="match status" value="1"/>
</dbReference>
<evidence type="ECO:0000256" key="2">
    <source>
        <dbReference type="ARBA" id="ARBA00023002"/>
    </source>
</evidence>
<accession>A0A840C335</accession>
<dbReference type="InterPro" id="IPR002347">
    <property type="entry name" value="SDR_fam"/>
</dbReference>
<dbReference type="Gene3D" id="3.40.50.720">
    <property type="entry name" value="NAD(P)-binding Rossmann-like Domain"/>
    <property type="match status" value="1"/>
</dbReference>
<protein>
    <submittedName>
        <fullName evidence="5">Short-subunit dehydrogenase</fullName>
    </submittedName>
</protein>
<dbReference type="InterPro" id="IPR036291">
    <property type="entry name" value="NAD(P)-bd_dom_sf"/>
</dbReference>
<proteinExistence type="inferred from homology"/>
<keyword evidence="6" id="KW-1185">Reference proteome</keyword>
<dbReference type="NCBIfam" id="NF004792">
    <property type="entry name" value="PRK06139.1"/>
    <property type="match status" value="1"/>
</dbReference>
<gene>
    <name evidence="5" type="ORF">GGR16_003459</name>
</gene>
<organism evidence="5 6">
    <name type="scientific">Chelatococcus caeni</name>
    <dbReference type="NCBI Taxonomy" id="1348468"/>
    <lineage>
        <taxon>Bacteria</taxon>
        <taxon>Pseudomonadati</taxon>
        <taxon>Pseudomonadota</taxon>
        <taxon>Alphaproteobacteria</taxon>
        <taxon>Hyphomicrobiales</taxon>
        <taxon>Chelatococcaceae</taxon>
        <taxon>Chelatococcus</taxon>
    </lineage>
</organism>
<keyword evidence="4" id="KW-0812">Transmembrane</keyword>
<dbReference type="RefSeq" id="WP_183317374.1">
    <property type="nucleotide sequence ID" value="NZ_JACIEN010000004.1"/>
</dbReference>
<dbReference type="AlphaFoldDB" id="A0A840C335"/>
<dbReference type="Proteomes" id="UP000577362">
    <property type="component" value="Unassembled WGS sequence"/>
</dbReference>
<keyword evidence="2" id="KW-0560">Oxidoreductase</keyword>